<dbReference type="EMBL" id="KL363426">
    <property type="protein sequence ID" value="KFD45795.1"/>
    <property type="molecule type" value="Genomic_DNA"/>
</dbReference>
<sequence>MWLILVALFSMTEAESTNYVECGLRKQNFKMNGDNRIVGGWEAYPHSIPWQVYLRLFDSGEPDGFCGGSLVRLTPGNETSFVLTAAHCVRVAKYGGYYDRWAVDIQVAVGAHNVKFFETERTVFPVDRFTHPPYNDKTQEGDIALLYLKKPVTFTDTIMPVCLPKPHDLLPEGVPCYISGWGKTISSTNINELSRFLLFFKLSVILAGSVSYTLQMVNVKILDKDDCHREHKATEKSFCAGHKEGGKDACQGDSGGPLMCLVNDHFVLYGITSYGTGCGRPGEPGVYTEVAQYLRWMEGQSTEYGIRFDPFAHADMWLIFVALFSITQTIRSFGHLHTPILLVDRRNSQHDQEAESTNYVECGVSKTFQTNKDNRIVGGWEAVPHSIPWQVHLRLFDSGEPDGFCGGSLVRLTPGNETSFVLTAAHCLRVAKYGGYYDRWESDIKVLLEAHNVDVFEPERKVLSVDKFTHGGYDDETKTGDIALLHLGQPVTFTDKIKPVCLPKPNKGPPRGIPCYISGWGRTVSDGSHSSMLRLVDVKILKKKKCNLDGEAKTKSLCAGDMKGRKDACQGDSGGPLVCIVNDRFVLYGITSYGVGCGQPGQPGIYSEVARYIDWIKEQTAVYGIAFDPYKH</sequence>
<gene>
    <name evidence="7" type="ORF">M513_13330</name>
</gene>
<organism evidence="7 8">
    <name type="scientific">Trichuris suis</name>
    <name type="common">pig whipworm</name>
    <dbReference type="NCBI Taxonomy" id="68888"/>
    <lineage>
        <taxon>Eukaryota</taxon>
        <taxon>Metazoa</taxon>
        <taxon>Ecdysozoa</taxon>
        <taxon>Nematoda</taxon>
        <taxon>Enoplea</taxon>
        <taxon>Dorylaimia</taxon>
        <taxon>Trichinellida</taxon>
        <taxon>Trichuridae</taxon>
        <taxon>Trichuris</taxon>
    </lineage>
</organism>
<evidence type="ECO:0000313" key="7">
    <source>
        <dbReference type="EMBL" id="KFD45795.1"/>
    </source>
</evidence>
<dbReference type="InterPro" id="IPR043504">
    <property type="entry name" value="Peptidase_S1_PA_chymotrypsin"/>
</dbReference>
<dbReference type="GO" id="GO:0006508">
    <property type="term" value="P:proteolysis"/>
    <property type="evidence" value="ECO:0007669"/>
    <property type="project" value="UniProtKB-KW"/>
</dbReference>
<evidence type="ECO:0000256" key="4">
    <source>
        <dbReference type="ARBA" id="ARBA00023157"/>
    </source>
</evidence>
<dbReference type="PROSITE" id="PS00135">
    <property type="entry name" value="TRYPSIN_SER"/>
    <property type="match status" value="2"/>
</dbReference>
<dbReference type="InterPro" id="IPR018114">
    <property type="entry name" value="TRYPSIN_HIS"/>
</dbReference>
<dbReference type="InterPro" id="IPR001314">
    <property type="entry name" value="Peptidase_S1A"/>
</dbReference>
<feature type="domain" description="Peptidase S1" evidence="6">
    <location>
        <begin position="37"/>
        <end position="302"/>
    </location>
</feature>
<keyword evidence="2 5" id="KW-0378">Hydrolase</keyword>
<dbReference type="Proteomes" id="UP000030764">
    <property type="component" value="Unassembled WGS sequence"/>
</dbReference>
<dbReference type="SMART" id="SM00020">
    <property type="entry name" value="Tryp_SPc"/>
    <property type="match status" value="2"/>
</dbReference>
<keyword evidence="3 5" id="KW-0720">Serine protease</keyword>
<dbReference type="PANTHER" id="PTHR24264:SF83">
    <property type="entry name" value="COMPLEMENT FACTOR I"/>
    <property type="match status" value="1"/>
</dbReference>
<keyword evidence="4" id="KW-1015">Disulfide bond</keyword>
<feature type="domain" description="Peptidase S1" evidence="6">
    <location>
        <begin position="376"/>
        <end position="621"/>
    </location>
</feature>
<evidence type="ECO:0000259" key="6">
    <source>
        <dbReference type="PROSITE" id="PS50240"/>
    </source>
</evidence>
<dbReference type="PANTHER" id="PTHR24264">
    <property type="entry name" value="TRYPSIN-RELATED"/>
    <property type="match status" value="1"/>
</dbReference>
<dbReference type="AlphaFoldDB" id="A0A085LLE9"/>
<dbReference type="PROSITE" id="PS50240">
    <property type="entry name" value="TRYPSIN_DOM"/>
    <property type="match status" value="2"/>
</dbReference>
<evidence type="ECO:0000256" key="5">
    <source>
        <dbReference type="RuleBase" id="RU363034"/>
    </source>
</evidence>
<accession>A0A085LLE9</accession>
<dbReference type="Gene3D" id="2.40.10.10">
    <property type="entry name" value="Trypsin-like serine proteases"/>
    <property type="match status" value="2"/>
</dbReference>
<evidence type="ECO:0000313" key="8">
    <source>
        <dbReference type="Proteomes" id="UP000030764"/>
    </source>
</evidence>
<dbReference type="GO" id="GO:0004252">
    <property type="term" value="F:serine-type endopeptidase activity"/>
    <property type="evidence" value="ECO:0007669"/>
    <property type="project" value="InterPro"/>
</dbReference>
<protein>
    <recommendedName>
        <fullName evidence="6">Peptidase S1 domain-containing protein</fullName>
    </recommendedName>
</protein>
<dbReference type="SUPFAM" id="SSF50494">
    <property type="entry name" value="Trypsin-like serine proteases"/>
    <property type="match status" value="2"/>
</dbReference>
<evidence type="ECO:0000256" key="3">
    <source>
        <dbReference type="ARBA" id="ARBA00022825"/>
    </source>
</evidence>
<dbReference type="InterPro" id="IPR009003">
    <property type="entry name" value="Peptidase_S1_PA"/>
</dbReference>
<keyword evidence="8" id="KW-1185">Reference proteome</keyword>
<dbReference type="InterPro" id="IPR050127">
    <property type="entry name" value="Serine_Proteases_S1"/>
</dbReference>
<proteinExistence type="predicted"/>
<dbReference type="PRINTS" id="PR00722">
    <property type="entry name" value="CHYMOTRYPSIN"/>
</dbReference>
<dbReference type="InterPro" id="IPR033116">
    <property type="entry name" value="TRYPSIN_SER"/>
</dbReference>
<dbReference type="Pfam" id="PF00089">
    <property type="entry name" value="Trypsin"/>
    <property type="match status" value="3"/>
</dbReference>
<dbReference type="GO" id="GO:0005615">
    <property type="term" value="C:extracellular space"/>
    <property type="evidence" value="ECO:0007669"/>
    <property type="project" value="TreeGrafter"/>
</dbReference>
<evidence type="ECO:0000256" key="2">
    <source>
        <dbReference type="ARBA" id="ARBA00022801"/>
    </source>
</evidence>
<dbReference type="FunFam" id="2.40.10.10:FF:000003">
    <property type="entry name" value="Transmembrane serine protease 3"/>
    <property type="match status" value="2"/>
</dbReference>
<evidence type="ECO:0000256" key="1">
    <source>
        <dbReference type="ARBA" id="ARBA00022670"/>
    </source>
</evidence>
<dbReference type="PROSITE" id="PS00134">
    <property type="entry name" value="TRYPSIN_HIS"/>
    <property type="match status" value="2"/>
</dbReference>
<keyword evidence="1 5" id="KW-0645">Protease</keyword>
<dbReference type="CDD" id="cd00190">
    <property type="entry name" value="Tryp_SPc"/>
    <property type="match status" value="2"/>
</dbReference>
<dbReference type="InterPro" id="IPR001254">
    <property type="entry name" value="Trypsin_dom"/>
</dbReference>
<reference evidence="7 8" key="1">
    <citation type="journal article" date="2014" name="Nat. Genet.">
        <title>Genome and transcriptome of the porcine whipworm Trichuris suis.</title>
        <authorList>
            <person name="Jex A.R."/>
            <person name="Nejsum P."/>
            <person name="Schwarz E.M."/>
            <person name="Hu L."/>
            <person name="Young N.D."/>
            <person name="Hall R.S."/>
            <person name="Korhonen P.K."/>
            <person name="Liao S."/>
            <person name="Thamsborg S."/>
            <person name="Xia J."/>
            <person name="Xu P."/>
            <person name="Wang S."/>
            <person name="Scheerlinck J.P."/>
            <person name="Hofmann A."/>
            <person name="Sternberg P.W."/>
            <person name="Wang J."/>
            <person name="Gasser R.B."/>
        </authorList>
    </citation>
    <scope>NUCLEOTIDE SEQUENCE [LARGE SCALE GENOMIC DNA]</scope>
    <source>
        <strain evidence="7">DCEP-RM93M</strain>
    </source>
</reference>
<name>A0A085LLE9_9BILA</name>